<sequence length="175" mass="19330">MSFEASLAQHCGAAMAGIKPASLAVCGAGRAAELAAFREAFAGKGIRAEILLKRGERITYLVFREEKLRAHLSRTENAAFLAAFGYPDGMEERLLFLKVRMAGNCFPHEVGIFLGYPAEDVFGYMRDPGGCIFSGAWKVYSEPEKKRALFDRYKKCSGCIVRRLACGETLAEIFR</sequence>
<name>A0A9D2D586_9FIRM</name>
<dbReference type="InterPro" id="IPR024523">
    <property type="entry name" value="DUF3793"/>
</dbReference>
<gene>
    <name evidence="1" type="ORF">H9726_00075</name>
</gene>
<accession>A0A9D2D586</accession>
<dbReference type="EMBL" id="DXCF01000001">
    <property type="protein sequence ID" value="HIZ08857.1"/>
    <property type="molecule type" value="Genomic_DNA"/>
</dbReference>
<evidence type="ECO:0000313" key="1">
    <source>
        <dbReference type="EMBL" id="HIZ08857.1"/>
    </source>
</evidence>
<reference evidence="1" key="1">
    <citation type="journal article" date="2021" name="PeerJ">
        <title>Extensive microbial diversity within the chicken gut microbiome revealed by metagenomics and culture.</title>
        <authorList>
            <person name="Gilroy R."/>
            <person name="Ravi A."/>
            <person name="Getino M."/>
            <person name="Pursley I."/>
            <person name="Horton D.L."/>
            <person name="Alikhan N.F."/>
            <person name="Baker D."/>
            <person name="Gharbi K."/>
            <person name="Hall N."/>
            <person name="Watson M."/>
            <person name="Adriaenssens E.M."/>
            <person name="Foster-Nyarko E."/>
            <person name="Jarju S."/>
            <person name="Secka A."/>
            <person name="Antonio M."/>
            <person name="Oren A."/>
            <person name="Chaudhuri R.R."/>
            <person name="La Ragione R."/>
            <person name="Hildebrand F."/>
            <person name="Pallen M.J."/>
        </authorList>
    </citation>
    <scope>NUCLEOTIDE SEQUENCE</scope>
    <source>
        <strain evidence="1">CHK192-19661</strain>
    </source>
</reference>
<evidence type="ECO:0000313" key="2">
    <source>
        <dbReference type="Proteomes" id="UP000824025"/>
    </source>
</evidence>
<proteinExistence type="predicted"/>
<dbReference type="Proteomes" id="UP000824025">
    <property type="component" value="Unassembled WGS sequence"/>
</dbReference>
<dbReference type="Pfam" id="PF12672">
    <property type="entry name" value="DUF3793"/>
    <property type="match status" value="1"/>
</dbReference>
<protein>
    <submittedName>
        <fullName evidence="1">DUF3793 family protein</fullName>
    </submittedName>
</protein>
<organism evidence="1 2">
    <name type="scientific">Candidatus Borkfalkia avicola</name>
    <dbReference type="NCBI Taxonomy" id="2838503"/>
    <lineage>
        <taxon>Bacteria</taxon>
        <taxon>Bacillati</taxon>
        <taxon>Bacillota</taxon>
        <taxon>Clostridia</taxon>
        <taxon>Christensenellales</taxon>
        <taxon>Christensenellaceae</taxon>
        <taxon>Candidatus Borkfalkia</taxon>
    </lineage>
</organism>
<comment type="caution">
    <text evidence="1">The sequence shown here is derived from an EMBL/GenBank/DDBJ whole genome shotgun (WGS) entry which is preliminary data.</text>
</comment>
<reference evidence="1" key="2">
    <citation type="submission" date="2021-04" db="EMBL/GenBank/DDBJ databases">
        <authorList>
            <person name="Gilroy R."/>
        </authorList>
    </citation>
    <scope>NUCLEOTIDE SEQUENCE</scope>
    <source>
        <strain evidence="1">CHK192-19661</strain>
    </source>
</reference>
<dbReference type="AlphaFoldDB" id="A0A9D2D586"/>